<dbReference type="PRINTS" id="PR01438">
    <property type="entry name" value="UNVRSLSTRESS"/>
</dbReference>
<dbReference type="Proteomes" id="UP001232156">
    <property type="component" value="Unassembled WGS sequence"/>
</dbReference>
<feature type="domain" description="UspA" evidence="2">
    <location>
        <begin position="208"/>
        <end position="278"/>
    </location>
</feature>
<proteinExistence type="inferred from homology"/>
<organism evidence="3 4">
    <name type="scientific">Yanghanlia caeni</name>
    <dbReference type="NCBI Taxonomy" id="3064283"/>
    <lineage>
        <taxon>Bacteria</taxon>
        <taxon>Pseudomonadati</taxon>
        <taxon>Pseudomonadota</taxon>
        <taxon>Betaproteobacteria</taxon>
        <taxon>Burkholderiales</taxon>
        <taxon>Alcaligenaceae</taxon>
        <taxon>Yanghanlia</taxon>
    </lineage>
</organism>
<sequence>MNNVIACIDGASYTESVCDYATWAAKRLGTPLEFLHVLVRQDDAKVDASGSIGLGAQESLLQELSDLDERRSIIAREHGRQLLEGAKQRAIAAGTQQVSARQRHGELIETLVEIETDTRLYVLGQHDHEAKPKRFLLDHNLESAVRTLHRPILVANSKFAEPQRFMIAFDGSATGRKTVEMVADSPLLRGLECHVVTVGNAVEALRWASERLDGAGFQVTSHQLDGEPANALANYAQQQSINMMVMGAYGHSRIRHLVVGSTTTAILRQSKVPVLILR</sequence>
<dbReference type="SUPFAM" id="SSF52402">
    <property type="entry name" value="Adenine nucleotide alpha hydrolases-like"/>
    <property type="match status" value="2"/>
</dbReference>
<protein>
    <submittedName>
        <fullName evidence="3">Universal stress protein</fullName>
    </submittedName>
</protein>
<gene>
    <name evidence="3" type="ORF">Q8947_14670</name>
</gene>
<accession>A0ABU1D9X4</accession>
<evidence type="ECO:0000256" key="1">
    <source>
        <dbReference type="ARBA" id="ARBA00008791"/>
    </source>
</evidence>
<evidence type="ECO:0000313" key="4">
    <source>
        <dbReference type="Proteomes" id="UP001232156"/>
    </source>
</evidence>
<dbReference type="InterPro" id="IPR006016">
    <property type="entry name" value="UspA"/>
</dbReference>
<dbReference type="RefSeq" id="WP_347287750.1">
    <property type="nucleotide sequence ID" value="NZ_JAUZQE010000066.1"/>
</dbReference>
<dbReference type="InterPro" id="IPR006015">
    <property type="entry name" value="Universal_stress_UspA"/>
</dbReference>
<name>A0ABU1D9X4_9BURK</name>
<dbReference type="PANTHER" id="PTHR46268:SF15">
    <property type="entry name" value="UNIVERSAL STRESS PROTEIN HP_0031"/>
    <property type="match status" value="1"/>
</dbReference>
<dbReference type="CDD" id="cd00293">
    <property type="entry name" value="USP-like"/>
    <property type="match status" value="2"/>
</dbReference>
<dbReference type="PANTHER" id="PTHR46268">
    <property type="entry name" value="STRESS RESPONSE PROTEIN NHAX"/>
    <property type="match status" value="1"/>
</dbReference>
<dbReference type="EMBL" id="JAUZQE010000066">
    <property type="protein sequence ID" value="MDR4127218.1"/>
    <property type="molecule type" value="Genomic_DNA"/>
</dbReference>
<dbReference type="Gene3D" id="3.40.50.12370">
    <property type="match status" value="1"/>
</dbReference>
<comment type="similarity">
    <text evidence="1">Belongs to the universal stress protein A family.</text>
</comment>
<feature type="domain" description="UspA" evidence="2">
    <location>
        <begin position="2"/>
        <end position="154"/>
    </location>
</feature>
<evidence type="ECO:0000259" key="2">
    <source>
        <dbReference type="Pfam" id="PF00582"/>
    </source>
</evidence>
<reference evidence="3 4" key="1">
    <citation type="submission" date="2023-08" db="EMBL/GenBank/DDBJ databases">
        <title>Alcaligenaceae gen. nov., a novel taxon isolated from the sludge of Yixing Pesticide Factory.</title>
        <authorList>
            <person name="Ruan L."/>
        </authorList>
    </citation>
    <scope>NUCLEOTIDE SEQUENCE [LARGE SCALE GENOMIC DNA]</scope>
    <source>
        <strain evidence="3 4">LG-2</strain>
    </source>
</reference>
<comment type="caution">
    <text evidence="3">The sequence shown here is derived from an EMBL/GenBank/DDBJ whole genome shotgun (WGS) entry which is preliminary data.</text>
</comment>
<evidence type="ECO:0000313" key="3">
    <source>
        <dbReference type="EMBL" id="MDR4127218.1"/>
    </source>
</evidence>
<keyword evidence="4" id="KW-1185">Reference proteome</keyword>
<dbReference type="Pfam" id="PF00582">
    <property type="entry name" value="Usp"/>
    <property type="match status" value="2"/>
</dbReference>